<gene>
    <name evidence="3" type="primary">LOC115231200</name>
</gene>
<dbReference type="AlphaFoldDB" id="A0A6P7U6N0"/>
<accession>A0A6P7U6N0</accession>
<dbReference type="PROSITE" id="PS50096">
    <property type="entry name" value="IQ"/>
    <property type="match status" value="1"/>
</dbReference>
<feature type="region of interest" description="Disordered" evidence="1">
    <location>
        <begin position="60"/>
        <end position="118"/>
    </location>
</feature>
<keyword evidence="2" id="KW-1185">Reference proteome</keyword>
<dbReference type="RefSeq" id="XP_029657132.2">
    <property type="nucleotide sequence ID" value="XM_029801272.2"/>
</dbReference>
<feature type="non-terminal residue" evidence="3">
    <location>
        <position position="1"/>
    </location>
</feature>
<name>A0A6P7U6N0_9MOLL</name>
<reference evidence="3" key="1">
    <citation type="submission" date="2025-08" db="UniProtKB">
        <authorList>
            <consortium name="RefSeq"/>
        </authorList>
    </citation>
    <scope>IDENTIFICATION</scope>
</reference>
<sequence>LDDLTAQLLELKQQLEASKREQFEAAATKIQRAYRRFCPRCKYVKTVQRDATQVNQALGERDGVGDVGGSPGVGAVSVGLAVGGGDREREEELVVEEEERKGRSKLQQKEIEERAKRE</sequence>
<evidence type="ECO:0000256" key="1">
    <source>
        <dbReference type="SAM" id="MobiDB-lite"/>
    </source>
</evidence>
<evidence type="ECO:0000313" key="2">
    <source>
        <dbReference type="Proteomes" id="UP000515154"/>
    </source>
</evidence>
<dbReference type="KEGG" id="osn:115231200"/>
<protein>
    <submittedName>
        <fullName evidence="3">Uncharacterized protein LOC115231200</fullName>
    </submittedName>
</protein>
<organism evidence="2 3">
    <name type="scientific">Octopus sinensis</name>
    <name type="common">East Asian common octopus</name>
    <dbReference type="NCBI Taxonomy" id="2607531"/>
    <lineage>
        <taxon>Eukaryota</taxon>
        <taxon>Metazoa</taxon>
        <taxon>Spiralia</taxon>
        <taxon>Lophotrochozoa</taxon>
        <taxon>Mollusca</taxon>
        <taxon>Cephalopoda</taxon>
        <taxon>Coleoidea</taxon>
        <taxon>Octopodiformes</taxon>
        <taxon>Octopoda</taxon>
        <taxon>Incirrata</taxon>
        <taxon>Octopodidae</taxon>
        <taxon>Octopus</taxon>
    </lineage>
</organism>
<feature type="compositionally biased region" description="Basic and acidic residues" evidence="1">
    <location>
        <begin position="107"/>
        <end position="118"/>
    </location>
</feature>
<evidence type="ECO:0000313" key="3">
    <source>
        <dbReference type="RefSeq" id="XP_029657132.2"/>
    </source>
</evidence>
<dbReference type="Gene3D" id="1.20.5.1190">
    <property type="entry name" value="iswi atpase"/>
    <property type="match status" value="1"/>
</dbReference>
<proteinExistence type="predicted"/>
<dbReference type="Proteomes" id="UP000515154">
    <property type="component" value="Unplaced"/>
</dbReference>